<gene>
    <name evidence="2" type="ORF">Bpfe_011133</name>
</gene>
<dbReference type="EMBL" id="JASAOG010000042">
    <property type="protein sequence ID" value="KAK0059364.1"/>
    <property type="molecule type" value="Genomic_DNA"/>
</dbReference>
<dbReference type="Proteomes" id="UP001233172">
    <property type="component" value="Unassembled WGS sequence"/>
</dbReference>
<feature type="region of interest" description="Disordered" evidence="1">
    <location>
        <begin position="47"/>
        <end position="85"/>
    </location>
</feature>
<keyword evidence="3" id="KW-1185">Reference proteome</keyword>
<name>A0AAD8BT71_BIOPF</name>
<sequence length="85" mass="9309">MRMPHLISESWRAAHHGAPIQAWSSHECNTHPSSFYPSFVVVEDFDSDVSLGDDNGGEDGDERNADVDGDVEDDDDDSNEVDAST</sequence>
<reference evidence="2" key="2">
    <citation type="submission" date="2023-04" db="EMBL/GenBank/DDBJ databases">
        <authorList>
            <person name="Bu L."/>
            <person name="Lu L."/>
            <person name="Laidemitt M.R."/>
            <person name="Zhang S.M."/>
            <person name="Mutuku M."/>
            <person name="Mkoji G."/>
            <person name="Steinauer M."/>
            <person name="Loker E.S."/>
        </authorList>
    </citation>
    <scope>NUCLEOTIDE SEQUENCE</scope>
    <source>
        <strain evidence="2">KasaAsao</strain>
        <tissue evidence="2">Whole Snail</tissue>
    </source>
</reference>
<comment type="caution">
    <text evidence="2">The sequence shown here is derived from an EMBL/GenBank/DDBJ whole genome shotgun (WGS) entry which is preliminary data.</text>
</comment>
<dbReference type="AlphaFoldDB" id="A0AAD8BT71"/>
<organism evidence="2 3">
    <name type="scientific">Biomphalaria pfeifferi</name>
    <name type="common">Bloodfluke planorb</name>
    <name type="synonym">Freshwater snail</name>
    <dbReference type="NCBI Taxonomy" id="112525"/>
    <lineage>
        <taxon>Eukaryota</taxon>
        <taxon>Metazoa</taxon>
        <taxon>Spiralia</taxon>
        <taxon>Lophotrochozoa</taxon>
        <taxon>Mollusca</taxon>
        <taxon>Gastropoda</taxon>
        <taxon>Heterobranchia</taxon>
        <taxon>Euthyneura</taxon>
        <taxon>Panpulmonata</taxon>
        <taxon>Hygrophila</taxon>
        <taxon>Lymnaeoidea</taxon>
        <taxon>Planorbidae</taxon>
        <taxon>Biomphalaria</taxon>
    </lineage>
</organism>
<feature type="non-terminal residue" evidence="2">
    <location>
        <position position="85"/>
    </location>
</feature>
<feature type="compositionally biased region" description="Acidic residues" evidence="1">
    <location>
        <begin position="55"/>
        <end position="85"/>
    </location>
</feature>
<protein>
    <submittedName>
        <fullName evidence="2">Uncharacterized protein</fullName>
    </submittedName>
</protein>
<reference evidence="2" key="1">
    <citation type="journal article" date="2023" name="PLoS Negl. Trop. Dis.">
        <title>A genome sequence for Biomphalaria pfeifferi, the major vector snail for the human-infecting parasite Schistosoma mansoni.</title>
        <authorList>
            <person name="Bu L."/>
            <person name="Lu L."/>
            <person name="Laidemitt M.R."/>
            <person name="Zhang S.M."/>
            <person name="Mutuku M."/>
            <person name="Mkoji G."/>
            <person name="Steinauer M."/>
            <person name="Loker E.S."/>
        </authorList>
    </citation>
    <scope>NUCLEOTIDE SEQUENCE</scope>
    <source>
        <strain evidence="2">KasaAsao</strain>
    </source>
</reference>
<accession>A0AAD8BT71</accession>
<evidence type="ECO:0000256" key="1">
    <source>
        <dbReference type="SAM" id="MobiDB-lite"/>
    </source>
</evidence>
<proteinExistence type="predicted"/>
<evidence type="ECO:0000313" key="2">
    <source>
        <dbReference type="EMBL" id="KAK0059364.1"/>
    </source>
</evidence>
<evidence type="ECO:0000313" key="3">
    <source>
        <dbReference type="Proteomes" id="UP001233172"/>
    </source>
</evidence>